<comment type="catalytic activity">
    <reaction evidence="10">
        <text>S-hexadecanoyl-L-cysteinyl-[protein] + H2O = L-cysteinyl-[protein] + hexadecanoate + H(+)</text>
        <dbReference type="Rhea" id="RHEA:19233"/>
        <dbReference type="Rhea" id="RHEA-COMP:10131"/>
        <dbReference type="Rhea" id="RHEA-COMP:11032"/>
        <dbReference type="ChEBI" id="CHEBI:7896"/>
        <dbReference type="ChEBI" id="CHEBI:15377"/>
        <dbReference type="ChEBI" id="CHEBI:15378"/>
        <dbReference type="ChEBI" id="CHEBI:29950"/>
        <dbReference type="ChEBI" id="CHEBI:74151"/>
        <dbReference type="EC" id="3.1.2.22"/>
    </reaction>
    <physiologicalReaction direction="left-to-right" evidence="10">
        <dbReference type="Rhea" id="RHEA:19234"/>
    </physiologicalReaction>
</comment>
<proteinExistence type="predicted"/>
<feature type="domain" description="AB hydrolase-1" evidence="12">
    <location>
        <begin position="8"/>
        <end position="142"/>
    </location>
</feature>
<evidence type="ECO:0000256" key="11">
    <source>
        <dbReference type="ARBA" id="ARBA00047972"/>
    </source>
</evidence>
<dbReference type="GO" id="GO:0102390">
    <property type="term" value="F:mycophenolic acid acyl-glucuronide esterase activity"/>
    <property type="evidence" value="ECO:0007669"/>
    <property type="project" value="UniProtKB-EC"/>
</dbReference>
<comment type="catalytic activity">
    <reaction evidence="11">
        <text>mycophenolic acid O-acyl-beta-D-glucuronide + H2O = mycophenolate + D-glucuronate + H(+)</text>
        <dbReference type="Rhea" id="RHEA:34179"/>
        <dbReference type="ChEBI" id="CHEBI:15377"/>
        <dbReference type="ChEBI" id="CHEBI:15378"/>
        <dbReference type="ChEBI" id="CHEBI:58720"/>
        <dbReference type="ChEBI" id="CHEBI:62932"/>
        <dbReference type="ChEBI" id="CHEBI:66982"/>
        <dbReference type="EC" id="3.1.1.93"/>
    </reaction>
    <physiologicalReaction direction="left-to-right" evidence="11">
        <dbReference type="Rhea" id="RHEA:34180"/>
    </physiologicalReaction>
</comment>
<evidence type="ECO:0000313" key="13">
    <source>
        <dbReference type="EMBL" id="RFF28878.1"/>
    </source>
</evidence>
<dbReference type="SUPFAM" id="SSF53474">
    <property type="entry name" value="alpha/beta-Hydrolases"/>
    <property type="match status" value="1"/>
</dbReference>
<evidence type="ECO:0000256" key="1">
    <source>
        <dbReference type="ARBA" id="ARBA00012423"/>
    </source>
</evidence>
<evidence type="ECO:0000256" key="2">
    <source>
        <dbReference type="ARBA" id="ARBA00022801"/>
    </source>
</evidence>
<accession>A0A3E1K4J3</accession>
<dbReference type="PANTHER" id="PTHR16138:SF7">
    <property type="entry name" value="PALMITOYL-PROTEIN THIOESTERASE ABHD10, MITOCHONDRIAL"/>
    <property type="match status" value="1"/>
</dbReference>
<evidence type="ECO:0000259" key="12">
    <source>
        <dbReference type="Pfam" id="PF12697"/>
    </source>
</evidence>
<keyword evidence="14" id="KW-1185">Reference proteome</keyword>
<gene>
    <name evidence="13" type="ORF">DZC52_15280</name>
</gene>
<keyword evidence="2 13" id="KW-0378">Hydrolase</keyword>
<evidence type="ECO:0000256" key="9">
    <source>
        <dbReference type="ARBA" id="ARBA00046047"/>
    </source>
</evidence>
<dbReference type="AlphaFoldDB" id="A0A3E1K4J3"/>
<dbReference type="InterPro" id="IPR000073">
    <property type="entry name" value="AB_hydrolase_1"/>
</dbReference>
<dbReference type="Gene3D" id="3.40.50.1820">
    <property type="entry name" value="alpha/beta hydrolase"/>
    <property type="match status" value="1"/>
</dbReference>
<protein>
    <recommendedName>
        <fullName evidence="5">Palmitoyl-protein thioesterase ABHD10, mitochondrial</fullName>
        <ecNumber evidence="4">3.1.1.93</ecNumber>
        <ecNumber evidence="1">3.1.2.22</ecNumber>
    </recommendedName>
    <alternativeName>
        <fullName evidence="7">Acyl-protein thioesterase ABHD10</fullName>
    </alternativeName>
    <alternativeName>
        <fullName evidence="8">Alpha/beta hydrolase domain-containing protein 10</fullName>
    </alternativeName>
    <alternativeName>
        <fullName evidence="6">Mycophenolic acid acyl-glucuronide esterase, mitochondrial</fullName>
    </alternativeName>
</protein>
<evidence type="ECO:0000313" key="14">
    <source>
        <dbReference type="Proteomes" id="UP000260351"/>
    </source>
</evidence>
<keyword evidence="3" id="KW-0809">Transit peptide</keyword>
<dbReference type="PANTHER" id="PTHR16138">
    <property type="entry name" value="MYCOPHENOLIC ACID ACYL-GLUCURONIDE ESTERASE, MITOCHONDRIAL"/>
    <property type="match status" value="1"/>
</dbReference>
<name>A0A3E1K4J3_9GAMM</name>
<dbReference type="EC" id="3.1.2.22" evidence="1"/>
<reference evidence="13 14" key="1">
    <citation type="submission" date="2018-08" db="EMBL/GenBank/DDBJ databases">
        <title>Wenzhouxiangella salilacus sp. nov., a novel bacterium isolated from a saline lake in Xinjiang Province, China.</title>
        <authorList>
            <person name="Han S."/>
        </authorList>
    </citation>
    <scope>NUCLEOTIDE SEQUENCE [LARGE SCALE GENOMIC DNA]</scope>
    <source>
        <strain evidence="13 14">XDB06</strain>
    </source>
</reference>
<sequence length="175" mass="19445">MNERTRTVIFSHGHVSGPRSMKIVELEPVARKAGFETLAIDYRDLQDDPVARAGRLIETVREQAGPTILVGSSMGGWVSMHAAETVEVAGLFLMAPALFLEDRVPEGVVPESYTPKSRQVAVVHGWHDDIIPWQHSLRFAEANKAALHLLDSDHRLESALAQLKAVFKQFLDRVD</sequence>
<comment type="function">
    <text evidence="9">Acts as an acyl-protein thioesterase that hydrolyzes fatty acids from acylated residues in proteins. Regulates the mitochondrial S-depalmitoylation of the nucleophilic active site residue of peroxiredoxin-5/PRDX5, a key antioxidant protein, therefore modulating mitochondrial antioxidant ability. Also catalyzes the deglucuronidation of mycophenolic acid acyl-glucuronide, an active metabolite of the immunosuppressant drug mycophenolate.</text>
</comment>
<evidence type="ECO:0000256" key="5">
    <source>
        <dbReference type="ARBA" id="ARBA00039314"/>
    </source>
</evidence>
<dbReference type="InterPro" id="IPR052382">
    <property type="entry name" value="ABHD10_acyl-thioesterase"/>
</dbReference>
<dbReference type="InterPro" id="IPR029058">
    <property type="entry name" value="AB_hydrolase_fold"/>
</dbReference>
<comment type="caution">
    <text evidence="13">The sequence shown here is derived from an EMBL/GenBank/DDBJ whole genome shotgun (WGS) entry which is preliminary data.</text>
</comment>
<dbReference type="RefSeq" id="WP_116652027.1">
    <property type="nucleotide sequence ID" value="NZ_QUZK01000054.1"/>
</dbReference>
<evidence type="ECO:0000256" key="4">
    <source>
        <dbReference type="ARBA" id="ARBA00039132"/>
    </source>
</evidence>
<dbReference type="Pfam" id="PF12697">
    <property type="entry name" value="Abhydrolase_6"/>
    <property type="match status" value="1"/>
</dbReference>
<evidence type="ECO:0000256" key="7">
    <source>
        <dbReference type="ARBA" id="ARBA00042645"/>
    </source>
</evidence>
<dbReference type="EC" id="3.1.1.93" evidence="4"/>
<dbReference type="GO" id="GO:0004553">
    <property type="term" value="F:hydrolase activity, hydrolyzing O-glycosyl compounds"/>
    <property type="evidence" value="ECO:0007669"/>
    <property type="project" value="TreeGrafter"/>
</dbReference>
<dbReference type="GO" id="GO:0008474">
    <property type="term" value="F:palmitoyl-(protein) hydrolase activity"/>
    <property type="evidence" value="ECO:0007669"/>
    <property type="project" value="UniProtKB-EC"/>
</dbReference>
<organism evidence="13 14">
    <name type="scientific">Wenzhouxiangella sediminis</name>
    <dbReference type="NCBI Taxonomy" id="1792836"/>
    <lineage>
        <taxon>Bacteria</taxon>
        <taxon>Pseudomonadati</taxon>
        <taxon>Pseudomonadota</taxon>
        <taxon>Gammaproteobacteria</taxon>
        <taxon>Chromatiales</taxon>
        <taxon>Wenzhouxiangellaceae</taxon>
        <taxon>Wenzhouxiangella</taxon>
    </lineage>
</organism>
<dbReference type="OrthoDB" id="264572at2"/>
<dbReference type="EMBL" id="QUZK01000054">
    <property type="protein sequence ID" value="RFF28878.1"/>
    <property type="molecule type" value="Genomic_DNA"/>
</dbReference>
<dbReference type="Proteomes" id="UP000260351">
    <property type="component" value="Unassembled WGS sequence"/>
</dbReference>
<evidence type="ECO:0000256" key="3">
    <source>
        <dbReference type="ARBA" id="ARBA00022946"/>
    </source>
</evidence>
<evidence type="ECO:0000256" key="10">
    <source>
        <dbReference type="ARBA" id="ARBA00047409"/>
    </source>
</evidence>
<evidence type="ECO:0000256" key="8">
    <source>
        <dbReference type="ARBA" id="ARBA00042704"/>
    </source>
</evidence>
<evidence type="ECO:0000256" key="6">
    <source>
        <dbReference type="ARBA" id="ARBA00041520"/>
    </source>
</evidence>